<proteinExistence type="predicted"/>
<sequence length="229" mass="24944">MNAQISVKNQSLLTSGLRLSVTAAQEMINTYQQQEPDGLRSFMFSRHLLDQMLEAPQCAGIRIFNAMNEEGEQRLIFTAADASGERIRMIQVKGADGAVNIWDPIFTGNGFCPFDCPKGALELIPGSDSTSSDLNAKTISSQEAQEMILSYQHHEPEGVYAILLGRQIVQSLLNTPGCAGIRVFNAIDQKDEHTFLLAPVNAAGGNLLQFGNPIIAGEVKCPFDCPKFP</sequence>
<keyword evidence="2" id="KW-1185">Reference proteome</keyword>
<dbReference type="EMBL" id="RIAR02000001">
    <property type="protein sequence ID" value="NSL89800.1"/>
    <property type="molecule type" value="Genomic_DNA"/>
</dbReference>
<evidence type="ECO:0000313" key="1">
    <source>
        <dbReference type="EMBL" id="NSL89800.1"/>
    </source>
</evidence>
<gene>
    <name evidence="1" type="ORF">ECE50_023355</name>
</gene>
<organism evidence="1 2">
    <name type="scientific">Chitinophaga solisilvae</name>
    <dbReference type="NCBI Taxonomy" id="1233460"/>
    <lineage>
        <taxon>Bacteria</taxon>
        <taxon>Pseudomonadati</taxon>
        <taxon>Bacteroidota</taxon>
        <taxon>Chitinophagia</taxon>
        <taxon>Chitinophagales</taxon>
        <taxon>Chitinophagaceae</taxon>
        <taxon>Chitinophaga</taxon>
    </lineage>
</organism>
<protein>
    <submittedName>
        <fullName evidence="1">Uncharacterized protein</fullName>
    </submittedName>
</protein>
<accession>A0A3S1AUG9</accession>
<evidence type="ECO:0000313" key="2">
    <source>
        <dbReference type="Proteomes" id="UP000281028"/>
    </source>
</evidence>
<comment type="caution">
    <text evidence="1">The sequence shown here is derived from an EMBL/GenBank/DDBJ whole genome shotgun (WGS) entry which is preliminary data.</text>
</comment>
<name>A0A3S1AUG9_9BACT</name>
<dbReference type="OrthoDB" id="661524at2"/>
<dbReference type="Proteomes" id="UP000281028">
    <property type="component" value="Unassembled WGS sequence"/>
</dbReference>
<reference evidence="1" key="1">
    <citation type="submission" date="2020-05" db="EMBL/GenBank/DDBJ databases">
        <title>Chitinophaga laudate sp. nov., isolated from a tropical peat swamp.</title>
        <authorList>
            <person name="Goh C.B.S."/>
            <person name="Lee M.S."/>
            <person name="Parimannan S."/>
            <person name="Pasbakhsh P."/>
            <person name="Yule C.M."/>
            <person name="Rajandas H."/>
            <person name="Loke S."/>
            <person name="Croft L."/>
            <person name="Tan J.B.L."/>
        </authorList>
    </citation>
    <scope>NUCLEOTIDE SEQUENCE</scope>
    <source>
        <strain evidence="1">Mgbs1</strain>
    </source>
</reference>
<dbReference type="AlphaFoldDB" id="A0A3S1AUG9"/>